<keyword evidence="1" id="KW-0732">Signal</keyword>
<keyword evidence="4" id="KW-1185">Reference proteome</keyword>
<dbReference type="Proteomes" id="UP000523139">
    <property type="component" value="Unassembled WGS sequence"/>
</dbReference>
<dbReference type="InterPro" id="IPR050811">
    <property type="entry name" value="Phosphate_ABC_transporter"/>
</dbReference>
<evidence type="ECO:0000256" key="1">
    <source>
        <dbReference type="ARBA" id="ARBA00022729"/>
    </source>
</evidence>
<dbReference type="Gene3D" id="3.40.190.10">
    <property type="entry name" value="Periplasmic binding protein-like II"/>
    <property type="match status" value="2"/>
</dbReference>
<dbReference type="Pfam" id="PF12849">
    <property type="entry name" value="PBP_like_2"/>
    <property type="match status" value="1"/>
</dbReference>
<dbReference type="SUPFAM" id="SSF53850">
    <property type="entry name" value="Periplasmic binding protein-like II"/>
    <property type="match status" value="1"/>
</dbReference>
<dbReference type="PANTHER" id="PTHR30570">
    <property type="entry name" value="PERIPLASMIC PHOSPHATE BINDING COMPONENT OF PHOSPHATE ABC TRANSPORTER"/>
    <property type="match status" value="1"/>
</dbReference>
<sequence length="183" mass="19065">MRHQAAAGVLGVLALTACGGDAEASGDPIVARGSATVAPITELIAADGGFDVEVNADGTTTGFEAFCSGDVDINNASEAIPGPEAQTDFLSQCEQNGVEFIELPIGLDSLTVVRNQANDFAGDLTMEELQAIWEPGSEVTTWSDLRSEWPDEEIVLAGRPSGSGTFDVFTHYVVGETGGIRDD</sequence>
<dbReference type="InterPro" id="IPR024370">
    <property type="entry name" value="PBP_domain"/>
</dbReference>
<dbReference type="PROSITE" id="PS51257">
    <property type="entry name" value="PROKAR_LIPOPROTEIN"/>
    <property type="match status" value="1"/>
</dbReference>
<evidence type="ECO:0000313" key="3">
    <source>
        <dbReference type="EMBL" id="NLS10736.1"/>
    </source>
</evidence>
<dbReference type="PANTHER" id="PTHR30570:SF1">
    <property type="entry name" value="PHOSPHATE-BINDING PROTEIN PSTS"/>
    <property type="match status" value="1"/>
</dbReference>
<feature type="domain" description="PBP" evidence="2">
    <location>
        <begin position="27"/>
        <end position="178"/>
    </location>
</feature>
<proteinExistence type="predicted"/>
<reference evidence="3 4" key="1">
    <citation type="submission" date="2020-04" db="EMBL/GenBank/DDBJ databases">
        <title>Nesterenkonia sp. nov., isolated from marine sediment.</title>
        <authorList>
            <person name="Zhang G."/>
        </authorList>
    </citation>
    <scope>NUCLEOTIDE SEQUENCE [LARGE SCALE GENOMIC DNA]</scope>
    <source>
        <strain evidence="3 4">MY13</strain>
    </source>
</reference>
<protein>
    <recommendedName>
        <fullName evidence="2">PBP domain-containing protein</fullName>
    </recommendedName>
</protein>
<dbReference type="EMBL" id="JABAHY010000014">
    <property type="protein sequence ID" value="NLS10736.1"/>
    <property type="molecule type" value="Genomic_DNA"/>
</dbReference>
<evidence type="ECO:0000313" key="4">
    <source>
        <dbReference type="Proteomes" id="UP000523139"/>
    </source>
</evidence>
<name>A0A7X8YEU6_9MICC</name>
<accession>A0A7X8YEU6</accession>
<comment type="caution">
    <text evidence="3">The sequence shown here is derived from an EMBL/GenBank/DDBJ whole genome shotgun (WGS) entry which is preliminary data.</text>
</comment>
<gene>
    <name evidence="3" type="ORF">HGQ17_12185</name>
</gene>
<organism evidence="3 4">
    <name type="scientific">Nesterenkonia sedimenti</name>
    <dbReference type="NCBI Taxonomy" id="1463632"/>
    <lineage>
        <taxon>Bacteria</taxon>
        <taxon>Bacillati</taxon>
        <taxon>Actinomycetota</taxon>
        <taxon>Actinomycetes</taxon>
        <taxon>Micrococcales</taxon>
        <taxon>Micrococcaceae</taxon>
        <taxon>Nesterenkonia</taxon>
    </lineage>
</organism>
<dbReference type="RefSeq" id="WP_168888222.1">
    <property type="nucleotide sequence ID" value="NZ_JABAHY010000014.1"/>
</dbReference>
<evidence type="ECO:0000259" key="2">
    <source>
        <dbReference type="Pfam" id="PF12849"/>
    </source>
</evidence>
<dbReference type="AlphaFoldDB" id="A0A7X8YEU6"/>